<dbReference type="Pfam" id="PF01979">
    <property type="entry name" value="Amidohydro_1"/>
    <property type="match status" value="1"/>
</dbReference>
<dbReference type="Gene3D" id="2.30.40.10">
    <property type="entry name" value="Urease, subunit C, domain 1"/>
    <property type="match status" value="1"/>
</dbReference>
<dbReference type="Proteomes" id="UP000697710">
    <property type="component" value="Unassembled WGS sequence"/>
</dbReference>
<organism evidence="2 3">
    <name type="scientific">Eiseniibacteriota bacterium</name>
    <dbReference type="NCBI Taxonomy" id="2212470"/>
    <lineage>
        <taxon>Bacteria</taxon>
        <taxon>Candidatus Eiseniibacteriota</taxon>
    </lineage>
</organism>
<dbReference type="InterPro" id="IPR032466">
    <property type="entry name" value="Metal_Hydrolase"/>
</dbReference>
<comment type="caution">
    <text evidence="2">The sequence shown here is derived from an EMBL/GenBank/DDBJ whole genome shotgun (WGS) entry which is preliminary data.</text>
</comment>
<dbReference type="AlphaFoldDB" id="A0A956RPY3"/>
<protein>
    <submittedName>
        <fullName evidence="2">Amidohydrolase family protein</fullName>
    </submittedName>
</protein>
<dbReference type="Gene3D" id="3.20.20.140">
    <property type="entry name" value="Metal-dependent hydrolases"/>
    <property type="match status" value="1"/>
</dbReference>
<evidence type="ECO:0000313" key="3">
    <source>
        <dbReference type="Proteomes" id="UP000697710"/>
    </source>
</evidence>
<accession>A0A956RPY3</accession>
<dbReference type="InterPro" id="IPR006680">
    <property type="entry name" value="Amidohydro-rel"/>
</dbReference>
<evidence type="ECO:0000259" key="1">
    <source>
        <dbReference type="Pfam" id="PF01979"/>
    </source>
</evidence>
<reference evidence="2" key="1">
    <citation type="submission" date="2020-04" db="EMBL/GenBank/DDBJ databases">
        <authorList>
            <person name="Zhang T."/>
        </authorList>
    </citation>
    <scope>NUCLEOTIDE SEQUENCE</scope>
    <source>
        <strain evidence="2">HKST-UBA01</strain>
    </source>
</reference>
<dbReference type="InterPro" id="IPR051781">
    <property type="entry name" value="Metallo-dep_Hydrolase"/>
</dbReference>
<dbReference type="PANTHER" id="PTHR43135:SF3">
    <property type="entry name" value="ALPHA-D-RIBOSE 1-METHYLPHOSPHONATE 5-TRIPHOSPHATE DIPHOSPHATASE"/>
    <property type="match status" value="1"/>
</dbReference>
<sequence length="354" mass="39436">FHYDSMDILPQNQWEGWCNLAYGVTTTHDPSASTYEVFTLSEMIETGVTKGPRTYSTGFILYGAGGAGRSVIEDLDDARQHVRRMKREGAFSVKSYMQPRRDQRQWVITAAREESMLVVPEGGGQLETNLSMVLDGHTTIEHALPVTPIGDDVARLFGASGTSETPTLLVAYGGISGENWFYQHYEVWQNEKLLRFYPRPRLDARSIRRPLMTIDGDWHHMAVAAGCARILAAGGKVTLGAHGQLQGLGAHWELWGLTQGGISNLEALRCATWNGAWTFGLDHELGSLEVGKLADVIVMEKNPLEKIENTNTLEYVVKNGEVFDADTMDQLWPVRRPCPKFGFQVWGPPLPSER</sequence>
<dbReference type="GO" id="GO:0016810">
    <property type="term" value="F:hydrolase activity, acting on carbon-nitrogen (but not peptide) bonds"/>
    <property type="evidence" value="ECO:0007669"/>
    <property type="project" value="InterPro"/>
</dbReference>
<reference evidence="2" key="2">
    <citation type="journal article" date="2021" name="Microbiome">
        <title>Successional dynamics and alternative stable states in a saline activated sludge microbial community over 9 years.</title>
        <authorList>
            <person name="Wang Y."/>
            <person name="Ye J."/>
            <person name="Ju F."/>
            <person name="Liu L."/>
            <person name="Boyd J.A."/>
            <person name="Deng Y."/>
            <person name="Parks D.H."/>
            <person name="Jiang X."/>
            <person name="Yin X."/>
            <person name="Woodcroft B.J."/>
            <person name="Tyson G.W."/>
            <person name="Hugenholtz P."/>
            <person name="Polz M.F."/>
            <person name="Zhang T."/>
        </authorList>
    </citation>
    <scope>NUCLEOTIDE SEQUENCE</scope>
    <source>
        <strain evidence="2">HKST-UBA01</strain>
    </source>
</reference>
<feature type="domain" description="Amidohydrolase-related" evidence="1">
    <location>
        <begin position="258"/>
        <end position="322"/>
    </location>
</feature>
<evidence type="ECO:0000313" key="2">
    <source>
        <dbReference type="EMBL" id="MCA9729161.1"/>
    </source>
</evidence>
<gene>
    <name evidence="2" type="ORF">KC729_15840</name>
</gene>
<dbReference type="PANTHER" id="PTHR43135">
    <property type="entry name" value="ALPHA-D-RIBOSE 1-METHYLPHOSPHONATE 5-TRIPHOSPHATE DIPHOSPHATASE"/>
    <property type="match status" value="1"/>
</dbReference>
<name>A0A956RPY3_UNCEI</name>
<dbReference type="SUPFAM" id="SSF51556">
    <property type="entry name" value="Metallo-dependent hydrolases"/>
    <property type="match status" value="1"/>
</dbReference>
<dbReference type="InterPro" id="IPR011059">
    <property type="entry name" value="Metal-dep_hydrolase_composite"/>
</dbReference>
<feature type="non-terminal residue" evidence="2">
    <location>
        <position position="1"/>
    </location>
</feature>
<proteinExistence type="predicted"/>
<dbReference type="EMBL" id="JAGQHR010000592">
    <property type="protein sequence ID" value="MCA9729161.1"/>
    <property type="molecule type" value="Genomic_DNA"/>
</dbReference>